<dbReference type="Proteomes" id="UP001469553">
    <property type="component" value="Unassembled WGS sequence"/>
</dbReference>
<evidence type="ECO:0000313" key="2">
    <source>
        <dbReference type="Proteomes" id="UP001469553"/>
    </source>
</evidence>
<accession>A0ABV0YVI7</accession>
<sequence length="121" mass="13531">MVERNVYGLLLPGQAHGKACEAMVPPPSPPHPDRGQLWIQGFFEKVGSYLLTSFKDIQTVLEPCLLNASAVLVRANEKDLMAGVQHVTNTLSKCISHRCIFNSVRFSFYICGHWNGNKMTR</sequence>
<protein>
    <submittedName>
        <fullName evidence="1">Uncharacterized protein</fullName>
    </submittedName>
</protein>
<dbReference type="EMBL" id="JAHRIP010043158">
    <property type="protein sequence ID" value="MEQ2297572.1"/>
    <property type="molecule type" value="Genomic_DNA"/>
</dbReference>
<proteinExistence type="predicted"/>
<gene>
    <name evidence="1" type="ORF">AMECASPLE_035998</name>
</gene>
<evidence type="ECO:0000313" key="1">
    <source>
        <dbReference type="EMBL" id="MEQ2297572.1"/>
    </source>
</evidence>
<organism evidence="1 2">
    <name type="scientific">Ameca splendens</name>
    <dbReference type="NCBI Taxonomy" id="208324"/>
    <lineage>
        <taxon>Eukaryota</taxon>
        <taxon>Metazoa</taxon>
        <taxon>Chordata</taxon>
        <taxon>Craniata</taxon>
        <taxon>Vertebrata</taxon>
        <taxon>Euteleostomi</taxon>
        <taxon>Actinopterygii</taxon>
        <taxon>Neopterygii</taxon>
        <taxon>Teleostei</taxon>
        <taxon>Neoteleostei</taxon>
        <taxon>Acanthomorphata</taxon>
        <taxon>Ovalentaria</taxon>
        <taxon>Atherinomorphae</taxon>
        <taxon>Cyprinodontiformes</taxon>
        <taxon>Goodeidae</taxon>
        <taxon>Ameca</taxon>
    </lineage>
</organism>
<comment type="caution">
    <text evidence="1">The sequence shown here is derived from an EMBL/GenBank/DDBJ whole genome shotgun (WGS) entry which is preliminary data.</text>
</comment>
<reference evidence="1 2" key="1">
    <citation type="submission" date="2021-06" db="EMBL/GenBank/DDBJ databases">
        <authorList>
            <person name="Palmer J.M."/>
        </authorList>
    </citation>
    <scope>NUCLEOTIDE SEQUENCE [LARGE SCALE GENOMIC DNA]</scope>
    <source>
        <strain evidence="1 2">AS_MEX2019</strain>
        <tissue evidence="1">Muscle</tissue>
    </source>
</reference>
<name>A0ABV0YVI7_9TELE</name>
<keyword evidence="2" id="KW-1185">Reference proteome</keyword>